<organism evidence="2">
    <name type="scientific">uncultured Leptolyngbya sp</name>
    <dbReference type="NCBI Taxonomy" id="332963"/>
    <lineage>
        <taxon>Bacteria</taxon>
        <taxon>Bacillati</taxon>
        <taxon>Cyanobacteriota</taxon>
        <taxon>Cyanophyceae</taxon>
        <taxon>Leptolyngbyales</taxon>
        <taxon>Leptolyngbyaceae</taxon>
        <taxon>Leptolyngbya group</taxon>
        <taxon>Leptolyngbya</taxon>
        <taxon>environmental samples</taxon>
    </lineage>
</organism>
<name>A0A6J4MRD1_9CYAN</name>
<gene>
    <name evidence="2" type="ORF">AVDCRST_MAG94-3462</name>
</gene>
<protein>
    <submittedName>
        <fullName evidence="2">Uncharacterized protein</fullName>
    </submittedName>
</protein>
<evidence type="ECO:0000313" key="2">
    <source>
        <dbReference type="EMBL" id="CAA9362461.1"/>
    </source>
</evidence>
<dbReference type="AlphaFoldDB" id="A0A6J4MRD1"/>
<proteinExistence type="predicted"/>
<accession>A0A6J4MRD1</accession>
<evidence type="ECO:0000256" key="1">
    <source>
        <dbReference type="SAM" id="MobiDB-lite"/>
    </source>
</evidence>
<sequence length="48" mass="5104">MNQELIIMSQVPTNHLPDSGQTTASSSRPNKAPRPGLPNALLVLSSFS</sequence>
<reference evidence="2" key="1">
    <citation type="submission" date="2020-02" db="EMBL/GenBank/DDBJ databases">
        <authorList>
            <person name="Meier V. D."/>
        </authorList>
    </citation>
    <scope>NUCLEOTIDE SEQUENCE</scope>
    <source>
        <strain evidence="2">AVDCRST_MAG94</strain>
    </source>
</reference>
<feature type="region of interest" description="Disordered" evidence="1">
    <location>
        <begin position="1"/>
        <end position="48"/>
    </location>
</feature>
<feature type="compositionally biased region" description="Polar residues" evidence="1">
    <location>
        <begin position="19"/>
        <end position="29"/>
    </location>
</feature>
<dbReference type="EMBL" id="CADCTY010001207">
    <property type="protein sequence ID" value="CAA9362461.1"/>
    <property type="molecule type" value="Genomic_DNA"/>
</dbReference>